<proteinExistence type="predicted"/>
<gene>
    <name evidence="20" type="ORF">OXX778_LOCUS20038</name>
</gene>
<evidence type="ECO:0000256" key="5">
    <source>
        <dbReference type="ARBA" id="ARBA00022723"/>
    </source>
</evidence>
<evidence type="ECO:0000256" key="11">
    <source>
        <dbReference type="ARBA" id="ARBA00022908"/>
    </source>
</evidence>
<sequence length="725" mass="83466">MAESGVTFRFNIKKFDGTDFVLWKDKVLSALNASQCSEAIKESFESDSPEKILKDEKAKVILMTSIEDKILRRLKRKTAKEIWTSLTNRYENKNFLNIMCLRKKILNSKQEDNESVESFIDRVQNLSEEIEALGLKMTDQDIAMTIMQGLISEYDNFVQCLTVNTDINDPNDLDLDEIINALIIEEKRRYEKNELSKSNNGDRAFHSKGKNFKKKKYFKNVKCYNCNKMGHYASDCKSSKTRKENSGTTKNANVNINKSDNEEFIFHTNNSQNSKTKNIWLLDSGATNHLCCVKSMFKDLKPHNSKVKVGDGRDLEVIGIGNIEAKITSRNELKSLTLTNVLFVPELSVNLISIGKLSNKGYKILFEKDKCNIMLNNQAIIEAKCWSQNKNLYELKLIFQETERALTNIKPSDFKLWHYRLGHLSFENMKKIRAEDIDFRKIAVDKEFCESCTLGKSTKLPHKTKETNSVDENYVTIHSDLVGPMKTSSIGSKLYILTYLCSRTEYSFVYFLKNKSEQFAKFKEFKSSYELLTDKKIKEFRTDNGREYLSNEFNSYLKDCGIKHNTSVEYCPQMNGKAERLNRTLIEKARCMILAAKVNLNLWSAGVDTANYLRNRSPSAALNGKTPFEALFGKLPKLSHLKVFGCEAFPLITNKIGNKFDPVAKNDCIMIGYGESEGIYWVYDKKNHKVFRSRDIRFNENSILDNNKDETNELILSRLKTPIVY</sequence>
<evidence type="ECO:0000256" key="15">
    <source>
        <dbReference type="ARBA" id="ARBA00023172"/>
    </source>
</evidence>
<organism evidence="20 21">
    <name type="scientific">Brachionus calyciflorus</name>
    <dbReference type="NCBI Taxonomy" id="104777"/>
    <lineage>
        <taxon>Eukaryota</taxon>
        <taxon>Metazoa</taxon>
        <taxon>Spiralia</taxon>
        <taxon>Gnathifera</taxon>
        <taxon>Rotifera</taxon>
        <taxon>Eurotatoria</taxon>
        <taxon>Monogononta</taxon>
        <taxon>Pseudotrocha</taxon>
        <taxon>Ploima</taxon>
        <taxon>Brachionidae</taxon>
        <taxon>Brachionus</taxon>
    </lineage>
</organism>
<dbReference type="GO" id="GO:0006508">
    <property type="term" value="P:proteolysis"/>
    <property type="evidence" value="ECO:0007669"/>
    <property type="project" value="UniProtKB-KW"/>
</dbReference>
<dbReference type="InterPro" id="IPR039537">
    <property type="entry name" value="Retrotran_Ty1/copia-like"/>
</dbReference>
<dbReference type="GO" id="GO:0003964">
    <property type="term" value="F:RNA-directed DNA polymerase activity"/>
    <property type="evidence" value="ECO:0007669"/>
    <property type="project" value="UniProtKB-KW"/>
</dbReference>
<evidence type="ECO:0000256" key="4">
    <source>
        <dbReference type="ARBA" id="ARBA00022722"/>
    </source>
</evidence>
<keyword evidence="8" id="KW-0378">Hydrolase</keyword>
<dbReference type="SMART" id="SM00343">
    <property type="entry name" value="ZnF_C2HC"/>
    <property type="match status" value="1"/>
</dbReference>
<dbReference type="InterPro" id="IPR054722">
    <property type="entry name" value="PolX-like_BBD"/>
</dbReference>
<keyword evidence="13" id="KW-0808">Transferase</keyword>
<dbReference type="GO" id="GO:0005524">
    <property type="term" value="F:ATP binding"/>
    <property type="evidence" value="ECO:0007669"/>
    <property type="project" value="UniProtKB-KW"/>
</dbReference>
<dbReference type="InterPro" id="IPR012337">
    <property type="entry name" value="RNaseH-like_sf"/>
</dbReference>
<comment type="function">
    <text evidence="1">The aspartyl protease (PR) mediates the proteolytic cleavages of the Gag and Gag-Pol polyproteins after assembly of the VLP.</text>
</comment>
<keyword evidence="5" id="KW-0479">Metal-binding</keyword>
<keyword evidence="2" id="KW-1188">Viral release from host cell</keyword>
<keyword evidence="16" id="KW-0862">Zinc</keyword>
<keyword evidence="11" id="KW-0229">DNA integration</keyword>
<keyword evidence="4" id="KW-0540">Nuclease</keyword>
<dbReference type="Pfam" id="PF25597">
    <property type="entry name" value="SH3_retrovirus"/>
    <property type="match status" value="1"/>
</dbReference>
<dbReference type="Gene3D" id="3.30.420.10">
    <property type="entry name" value="Ribonuclease H-like superfamily/Ribonuclease H"/>
    <property type="match status" value="1"/>
</dbReference>
<evidence type="ECO:0000259" key="18">
    <source>
        <dbReference type="PROSITE" id="PS50158"/>
    </source>
</evidence>
<comment type="caution">
    <text evidence="20">The sequence shown here is derived from an EMBL/GenBank/DDBJ whole genome shotgun (WGS) entry which is preliminary data.</text>
</comment>
<feature type="domain" description="CCHC-type" evidence="18">
    <location>
        <begin position="222"/>
        <end position="238"/>
    </location>
</feature>
<dbReference type="InterPro" id="IPR001584">
    <property type="entry name" value="Integrase_cat-core"/>
</dbReference>
<evidence type="ECO:0000259" key="19">
    <source>
        <dbReference type="PROSITE" id="PS50994"/>
    </source>
</evidence>
<evidence type="ECO:0000256" key="16">
    <source>
        <dbReference type="PROSITE-ProRule" id="PRU00047"/>
    </source>
</evidence>
<dbReference type="SUPFAM" id="SSF57756">
    <property type="entry name" value="Retrovirus zinc finger-like domains"/>
    <property type="match status" value="1"/>
</dbReference>
<dbReference type="GO" id="GO:0003676">
    <property type="term" value="F:nucleic acid binding"/>
    <property type="evidence" value="ECO:0007669"/>
    <property type="project" value="InterPro"/>
</dbReference>
<evidence type="ECO:0000256" key="12">
    <source>
        <dbReference type="ARBA" id="ARBA00022918"/>
    </source>
</evidence>
<dbReference type="GO" id="GO:0006310">
    <property type="term" value="P:DNA recombination"/>
    <property type="evidence" value="ECO:0007669"/>
    <property type="project" value="UniProtKB-KW"/>
</dbReference>
<evidence type="ECO:0000256" key="9">
    <source>
        <dbReference type="ARBA" id="ARBA00022840"/>
    </source>
</evidence>
<keyword evidence="21" id="KW-1185">Reference proteome</keyword>
<dbReference type="Pfam" id="PF00665">
    <property type="entry name" value="rve"/>
    <property type="match status" value="1"/>
</dbReference>
<name>A0A814MCD3_9BILA</name>
<dbReference type="PROSITE" id="PS50994">
    <property type="entry name" value="INTEGRASE"/>
    <property type="match status" value="1"/>
</dbReference>
<dbReference type="PANTHER" id="PTHR42648">
    <property type="entry name" value="TRANSPOSASE, PUTATIVE-RELATED"/>
    <property type="match status" value="1"/>
</dbReference>
<keyword evidence="17" id="KW-0175">Coiled coil</keyword>
<evidence type="ECO:0000256" key="8">
    <source>
        <dbReference type="ARBA" id="ARBA00022801"/>
    </source>
</evidence>
<dbReference type="PANTHER" id="PTHR42648:SF11">
    <property type="entry name" value="TRANSPOSON TY4-P GAG-POL POLYPROTEIN"/>
    <property type="match status" value="1"/>
</dbReference>
<keyword evidence="13" id="KW-0548">Nucleotidyltransferase</keyword>
<keyword evidence="14" id="KW-0917">Virion maturation</keyword>
<dbReference type="GO" id="GO:0004519">
    <property type="term" value="F:endonuclease activity"/>
    <property type="evidence" value="ECO:0007669"/>
    <property type="project" value="UniProtKB-KW"/>
</dbReference>
<dbReference type="AlphaFoldDB" id="A0A814MCD3"/>
<reference evidence="20" key="1">
    <citation type="submission" date="2021-02" db="EMBL/GenBank/DDBJ databases">
        <authorList>
            <person name="Nowell W R."/>
        </authorList>
    </citation>
    <scope>NUCLEOTIDE SEQUENCE</scope>
    <source>
        <strain evidence="20">Ploen Becks lab</strain>
    </source>
</reference>
<accession>A0A814MCD3</accession>
<dbReference type="Pfam" id="PF22936">
    <property type="entry name" value="Pol_BBD"/>
    <property type="match status" value="1"/>
</dbReference>
<keyword evidence="9" id="KW-0067">ATP-binding</keyword>
<dbReference type="SUPFAM" id="SSF53098">
    <property type="entry name" value="Ribonuclease H-like"/>
    <property type="match status" value="1"/>
</dbReference>
<dbReference type="EMBL" id="CAJNOC010006423">
    <property type="protein sequence ID" value="CAF1077662.1"/>
    <property type="molecule type" value="Genomic_DNA"/>
</dbReference>
<dbReference type="InterPro" id="IPR001878">
    <property type="entry name" value="Znf_CCHC"/>
</dbReference>
<keyword evidence="10" id="KW-0460">Magnesium</keyword>
<evidence type="ECO:0000313" key="21">
    <source>
        <dbReference type="Proteomes" id="UP000663879"/>
    </source>
</evidence>
<dbReference type="Pfam" id="PF13976">
    <property type="entry name" value="gag_pre-integrs"/>
    <property type="match status" value="1"/>
</dbReference>
<dbReference type="InterPro" id="IPR036397">
    <property type="entry name" value="RNaseH_sf"/>
</dbReference>
<evidence type="ECO:0000256" key="3">
    <source>
        <dbReference type="ARBA" id="ARBA00022670"/>
    </source>
</evidence>
<evidence type="ECO:0008006" key="22">
    <source>
        <dbReference type="Google" id="ProtNLM"/>
    </source>
</evidence>
<evidence type="ECO:0000256" key="7">
    <source>
        <dbReference type="ARBA" id="ARBA00022759"/>
    </source>
</evidence>
<feature type="non-terminal residue" evidence="20">
    <location>
        <position position="725"/>
    </location>
</feature>
<keyword evidence="15" id="KW-0233">DNA recombination</keyword>
<evidence type="ECO:0000256" key="13">
    <source>
        <dbReference type="ARBA" id="ARBA00022932"/>
    </source>
</evidence>
<dbReference type="GO" id="GO:0015074">
    <property type="term" value="P:DNA integration"/>
    <property type="evidence" value="ECO:0007669"/>
    <property type="project" value="UniProtKB-KW"/>
</dbReference>
<dbReference type="Pfam" id="PF14223">
    <property type="entry name" value="Retrotran_gag_2"/>
    <property type="match status" value="1"/>
</dbReference>
<keyword evidence="13" id="KW-0239">DNA-directed DNA polymerase</keyword>
<dbReference type="PROSITE" id="PS50158">
    <property type="entry name" value="ZF_CCHC"/>
    <property type="match status" value="1"/>
</dbReference>
<keyword evidence="3" id="KW-0645">Protease</keyword>
<evidence type="ECO:0000256" key="10">
    <source>
        <dbReference type="ARBA" id="ARBA00022842"/>
    </source>
</evidence>
<dbReference type="Pfam" id="PF00098">
    <property type="entry name" value="zf-CCHC"/>
    <property type="match status" value="1"/>
</dbReference>
<dbReference type="GO" id="GO:0008270">
    <property type="term" value="F:zinc ion binding"/>
    <property type="evidence" value="ECO:0007669"/>
    <property type="project" value="UniProtKB-KW"/>
</dbReference>
<dbReference type="GO" id="GO:0003887">
    <property type="term" value="F:DNA-directed DNA polymerase activity"/>
    <property type="evidence" value="ECO:0007669"/>
    <property type="project" value="UniProtKB-KW"/>
</dbReference>
<dbReference type="InterPro" id="IPR057670">
    <property type="entry name" value="SH3_retrovirus"/>
</dbReference>
<dbReference type="Proteomes" id="UP000663879">
    <property type="component" value="Unassembled WGS sequence"/>
</dbReference>
<evidence type="ECO:0000256" key="14">
    <source>
        <dbReference type="ARBA" id="ARBA00023113"/>
    </source>
</evidence>
<feature type="domain" description="Integrase catalytic" evidence="19">
    <location>
        <begin position="457"/>
        <end position="635"/>
    </location>
</feature>
<dbReference type="Gene3D" id="4.10.60.10">
    <property type="entry name" value="Zinc finger, CCHC-type"/>
    <property type="match status" value="1"/>
</dbReference>
<dbReference type="GO" id="GO:0008233">
    <property type="term" value="F:peptidase activity"/>
    <property type="evidence" value="ECO:0007669"/>
    <property type="project" value="UniProtKB-KW"/>
</dbReference>
<evidence type="ECO:0000256" key="17">
    <source>
        <dbReference type="SAM" id="Coils"/>
    </source>
</evidence>
<feature type="coiled-coil region" evidence="17">
    <location>
        <begin position="109"/>
        <end position="136"/>
    </location>
</feature>
<evidence type="ECO:0000256" key="6">
    <source>
        <dbReference type="ARBA" id="ARBA00022741"/>
    </source>
</evidence>
<keyword evidence="6" id="KW-0547">Nucleotide-binding</keyword>
<dbReference type="InterPro" id="IPR036875">
    <property type="entry name" value="Znf_CCHC_sf"/>
</dbReference>
<dbReference type="OrthoDB" id="413361at2759"/>
<protein>
    <recommendedName>
        <fullName evidence="22">Retrovirus-related Pol polyprotein from transposon TNT 1-94</fullName>
    </recommendedName>
</protein>
<evidence type="ECO:0000313" key="20">
    <source>
        <dbReference type="EMBL" id="CAF1077662.1"/>
    </source>
</evidence>
<evidence type="ECO:0000256" key="1">
    <source>
        <dbReference type="ARBA" id="ARBA00002180"/>
    </source>
</evidence>
<keyword evidence="16" id="KW-0863">Zinc-finger</keyword>
<dbReference type="InterPro" id="IPR025724">
    <property type="entry name" value="GAG-pre-integrase_dom"/>
</dbReference>
<evidence type="ECO:0000256" key="2">
    <source>
        <dbReference type="ARBA" id="ARBA00022612"/>
    </source>
</evidence>
<keyword evidence="12" id="KW-0695">RNA-directed DNA polymerase</keyword>
<keyword evidence="7" id="KW-0255">Endonuclease</keyword>